<evidence type="ECO:0000313" key="2">
    <source>
        <dbReference type="Proteomes" id="UP001285908"/>
    </source>
</evidence>
<organism evidence="1 2">
    <name type="scientific">Neurospora hispaniola</name>
    <dbReference type="NCBI Taxonomy" id="588809"/>
    <lineage>
        <taxon>Eukaryota</taxon>
        <taxon>Fungi</taxon>
        <taxon>Dikarya</taxon>
        <taxon>Ascomycota</taxon>
        <taxon>Pezizomycotina</taxon>
        <taxon>Sordariomycetes</taxon>
        <taxon>Sordariomycetidae</taxon>
        <taxon>Sordariales</taxon>
        <taxon>Sordariaceae</taxon>
        <taxon>Neurospora</taxon>
    </lineage>
</organism>
<evidence type="ECO:0000313" key="1">
    <source>
        <dbReference type="EMBL" id="KAK3497881.1"/>
    </source>
</evidence>
<comment type="caution">
    <text evidence="1">The sequence shown here is derived from an EMBL/GenBank/DDBJ whole genome shotgun (WGS) entry which is preliminary data.</text>
</comment>
<dbReference type="GeneID" id="87877648"/>
<dbReference type="EMBL" id="JAULSX010000002">
    <property type="protein sequence ID" value="KAK3497881.1"/>
    <property type="molecule type" value="Genomic_DNA"/>
</dbReference>
<protein>
    <submittedName>
        <fullName evidence="1">Uncharacterized protein</fullName>
    </submittedName>
</protein>
<dbReference type="RefSeq" id="XP_062696145.1">
    <property type="nucleotide sequence ID" value="XM_062840026.1"/>
</dbReference>
<dbReference type="AlphaFoldDB" id="A0AAJ0IDS6"/>
<dbReference type="Proteomes" id="UP001285908">
    <property type="component" value="Unassembled WGS sequence"/>
</dbReference>
<accession>A0AAJ0IDS6</accession>
<keyword evidence="2" id="KW-1185">Reference proteome</keyword>
<name>A0AAJ0IDS6_9PEZI</name>
<sequence>MLTPIPRTYPDSDPAARWTTAIQTLISVLGQDAVLIDSALSGYIDPYNLREAEQRKYSNAIDLKTLDCGIGLGALFTHPHTQYIAGLEDMVASGNLVHMGQWGSRPTSHPTPFRSKFTYSPFIEGFFL</sequence>
<proteinExistence type="predicted"/>
<reference evidence="1 2" key="1">
    <citation type="journal article" date="2023" name="Mol. Phylogenet. Evol.">
        <title>Genome-scale phylogeny and comparative genomics of the fungal order Sordariales.</title>
        <authorList>
            <person name="Hensen N."/>
            <person name="Bonometti L."/>
            <person name="Westerberg I."/>
            <person name="Brannstrom I.O."/>
            <person name="Guillou S."/>
            <person name="Cros-Aarteil S."/>
            <person name="Calhoun S."/>
            <person name="Haridas S."/>
            <person name="Kuo A."/>
            <person name="Mondo S."/>
            <person name="Pangilinan J."/>
            <person name="Riley R."/>
            <person name="LaButti K."/>
            <person name="Andreopoulos B."/>
            <person name="Lipzen A."/>
            <person name="Chen C."/>
            <person name="Yan M."/>
            <person name="Daum C."/>
            <person name="Ng V."/>
            <person name="Clum A."/>
            <person name="Steindorff A."/>
            <person name="Ohm R.A."/>
            <person name="Martin F."/>
            <person name="Silar P."/>
            <person name="Natvig D.O."/>
            <person name="Lalanne C."/>
            <person name="Gautier V."/>
            <person name="Ament-Velasquez S.L."/>
            <person name="Kruys A."/>
            <person name="Hutchinson M.I."/>
            <person name="Powell A.J."/>
            <person name="Barry K."/>
            <person name="Miller A.N."/>
            <person name="Grigoriev I.V."/>
            <person name="Debuchy R."/>
            <person name="Gladieux P."/>
            <person name="Hiltunen Thoren M."/>
            <person name="Johannesson H."/>
        </authorList>
    </citation>
    <scope>NUCLEOTIDE SEQUENCE [LARGE SCALE GENOMIC DNA]</scope>
    <source>
        <strain evidence="1 2">FGSC 10403</strain>
    </source>
</reference>
<gene>
    <name evidence="1" type="ORF">B0T23DRAFT_426939</name>
</gene>